<keyword evidence="5" id="KW-1185">Reference proteome</keyword>
<dbReference type="Gene3D" id="2.180.10.10">
    <property type="entry name" value="RHS repeat-associated core"/>
    <property type="match status" value="3"/>
</dbReference>
<dbReference type="PANTHER" id="PTHR32305">
    <property type="match status" value="1"/>
</dbReference>
<feature type="region of interest" description="Disordered" evidence="2">
    <location>
        <begin position="871"/>
        <end position="896"/>
    </location>
</feature>
<feature type="region of interest" description="Disordered" evidence="2">
    <location>
        <begin position="701"/>
        <end position="725"/>
    </location>
</feature>
<dbReference type="InterPro" id="IPR006530">
    <property type="entry name" value="YD"/>
</dbReference>
<dbReference type="InterPro" id="IPR022385">
    <property type="entry name" value="Rhs_assc_core"/>
</dbReference>
<feature type="region of interest" description="Disordered" evidence="2">
    <location>
        <begin position="64"/>
        <end position="100"/>
    </location>
</feature>
<dbReference type="SUPFAM" id="SSF63829">
    <property type="entry name" value="Calcium-dependent phosphotriesterase"/>
    <property type="match status" value="1"/>
</dbReference>
<dbReference type="PANTHER" id="PTHR32305:SF15">
    <property type="entry name" value="PROTEIN RHSA-RELATED"/>
    <property type="match status" value="1"/>
</dbReference>
<feature type="compositionally biased region" description="Polar residues" evidence="2">
    <location>
        <begin position="616"/>
        <end position="625"/>
    </location>
</feature>
<feature type="compositionally biased region" description="Polar residues" evidence="2">
    <location>
        <begin position="714"/>
        <end position="725"/>
    </location>
</feature>
<feature type="compositionally biased region" description="Polar residues" evidence="2">
    <location>
        <begin position="74"/>
        <end position="95"/>
    </location>
</feature>
<proteinExistence type="predicted"/>
<feature type="region of interest" description="Disordered" evidence="2">
    <location>
        <begin position="616"/>
        <end position="635"/>
    </location>
</feature>
<dbReference type="NCBIfam" id="TIGR01643">
    <property type="entry name" value="YD_repeat_2x"/>
    <property type="match status" value="12"/>
</dbReference>
<evidence type="ECO:0000256" key="2">
    <source>
        <dbReference type="SAM" id="MobiDB-lite"/>
    </source>
</evidence>
<dbReference type="Pfam" id="PF05593">
    <property type="entry name" value="RHS_repeat"/>
    <property type="match status" value="2"/>
</dbReference>
<feature type="domain" description="Teneurin-like YD-shell" evidence="3">
    <location>
        <begin position="862"/>
        <end position="1019"/>
    </location>
</feature>
<feature type="domain" description="Teneurin-like YD-shell" evidence="3">
    <location>
        <begin position="553"/>
        <end position="696"/>
    </location>
</feature>
<keyword evidence="1" id="KW-0677">Repeat</keyword>
<dbReference type="Pfam" id="PF25023">
    <property type="entry name" value="TEN_YD-shell"/>
    <property type="match status" value="3"/>
</dbReference>
<feature type="domain" description="Teneurin-like YD-shell" evidence="3">
    <location>
        <begin position="1158"/>
        <end position="1495"/>
    </location>
</feature>
<evidence type="ECO:0000313" key="5">
    <source>
        <dbReference type="Proteomes" id="UP000632740"/>
    </source>
</evidence>
<dbReference type="Proteomes" id="UP000632740">
    <property type="component" value="Unassembled WGS sequence"/>
</dbReference>
<sequence>MTLSALKPVPRLSLRGGRADMRRVAVVVCIAFAATVVPAGSSQASGSTADVDVSPGDVAVGRVDSAPGTAAFTPAQQSTGSGSDRSESWTPTTHTVSEHGRTKVDIFADPVFKRDSAGWTSVDETITAGGGRYPFEALGLINPVHFGTSADALVVLDTARGPVSIGLKGAHVEPPTLAEQVVTYANVFPGVDLEFRTDGGRVGKHLVIADAAASRTFTFSIADPGHLLGTPTKRDDESWVFDEPIAFDTLLQLPAPAAWSTTDAGAPTDGTAHQQVTRTRQGYDVELTLDARWSAGAAFPVVLDPAVEWVEPTDERWFDGEGLQVAFGPSGATDCSGSPCRLAAPVDGVTKIGPFGASDGGVDAHYLTYVGADVATLRGRLVTRATIGSTQDYNILPMAYAVCTVMRPRNTGADLAAARCGDRLASRRWTSDGWSVDVLDQVRAAIRPGGPSGTRIGVALGPELFNGIILDDATPIPEGDYGARLHRPYLHLEYLGYPVPRPLSLGQTFGCACWAGGSTGNQRLAADPVNTATGALMEHFSDLSVPGLGVPGYTYDEDGLLVEQSNPDGGTQRFTYTDGTGGTPARLLATSTDPLGRTTTYTYDAAGDLVAVRQPSGRTTTSTYDQAHRRLSSTSPGGLVTSWTYDAAGRVLTSTDPGGAVSANTYDDGGRLVATTDPAGHVTRYVYDRADRLLRTTRAGRTSSATYDDAGRMTRSTDPTGATTQYSYDELGRVSTETDATGAVTTFAYDAAGNLLTSTNPAGAITSYEYDLLGRQTQVTDPDGITTQTSYNRRGDVTTVGPQGGAVEWFGYDAMGRPTVHVDQDYVATQYEYDAAGQLTATVTPRGASYFDPDYDPNYLSERTTYTYDLDGNLTATTDPRGNAPGAEPEAFTSRTRYDTEGRPVATTDALGRTTTTRYDAMSRPTRVVDPSGAISRTRYDILGRVRSVTDPTGAITRYAYDAAGDMVRRTDALGHVTSYEYDAAGREVRQSDPLGHVTTTVYDPAGRVVQVVKPSGNTTDTAGDGTTDLAYDAAGRLTTMSFSDATPDYTYVYSPGGRTLRAARSLAGTETFAESYTYDYLGHISTATRSGYAAGKTTYGFTFAGRLSRVRWPNGTELRYGYNDAGLLASTQPYGIGLNAVDYRYDALGNVTAVTRQGSSPVTTTSTYDAASQLTSLTHSIGGAPALSYTIDRDARRLPTQVHTTRGDSAVDTGVFGYDQAGRLSTECYPTTGTTCASSDPQKAYTYDAVGNRTALTSTSSVDGATSTSATEYTYNAADQLTSQRTDAGPEISSTWTVDGQLASSTDPDGTRTMSYDLAGELTQLTLETGDKVGYEVDTSGNRITRTWNGATDASWTWDDVIGLPFRTNEYGPEGQFVNQWVPDPTSSVVGSIAAGEDGADLSWTLTDPFSSVTGAVAVGADELTGSQRLDPFGEADGPGTVPATGFFTDEPTGFHSQYLDARTGMYDMRARDYLASSGQFTSIDPLVDQTRKPYQYGNNNPLAFVDPTGLVSCGPMDSGDCNGRNLLPLLNHMSKVYDDAGYIAVVNGMSKEQRDEIGYDEMTYVNREVVNRQTHMQVCSDQGGCWAPCPEQGYNRCQLGRGAIMLVGFVGEQLGGMVFASLLSRACATNTARVDIAGARFAQKDFRESFSNGDGALFWGRTIDEVAESLRSGAMSPKDVPIDVIVREGNTLILNTRSSQALIRAGIPRSSWNVINRTGQAAFEARLDGQLSRNGLTSYGTDLP</sequence>
<evidence type="ECO:0000256" key="1">
    <source>
        <dbReference type="ARBA" id="ARBA00022737"/>
    </source>
</evidence>
<dbReference type="InterPro" id="IPR031325">
    <property type="entry name" value="RHS_repeat"/>
</dbReference>
<dbReference type="InterPro" id="IPR056823">
    <property type="entry name" value="TEN-like_YD-shell"/>
</dbReference>
<comment type="caution">
    <text evidence="4">The sequence shown here is derived from an EMBL/GenBank/DDBJ whole genome shotgun (WGS) entry which is preliminary data.</text>
</comment>
<organism evidence="4 5">
    <name type="scientific">Cellulomonas chitinilytica</name>
    <dbReference type="NCBI Taxonomy" id="398759"/>
    <lineage>
        <taxon>Bacteria</taxon>
        <taxon>Bacillati</taxon>
        <taxon>Actinomycetota</taxon>
        <taxon>Actinomycetes</taxon>
        <taxon>Micrococcales</taxon>
        <taxon>Cellulomonadaceae</taxon>
        <taxon>Cellulomonas</taxon>
    </lineage>
</organism>
<evidence type="ECO:0000313" key="4">
    <source>
        <dbReference type="EMBL" id="GIG20062.1"/>
    </source>
</evidence>
<reference evidence="4" key="1">
    <citation type="submission" date="2021-01" db="EMBL/GenBank/DDBJ databases">
        <title>Whole genome shotgun sequence of Cellulomonas chitinilytica NBRC 110799.</title>
        <authorList>
            <person name="Komaki H."/>
            <person name="Tamura T."/>
        </authorList>
    </citation>
    <scope>NUCLEOTIDE SEQUENCE</scope>
    <source>
        <strain evidence="4">NBRC 110799</strain>
    </source>
</reference>
<dbReference type="EMBL" id="BONK01000002">
    <property type="protein sequence ID" value="GIG20062.1"/>
    <property type="molecule type" value="Genomic_DNA"/>
</dbReference>
<dbReference type="NCBIfam" id="TIGR03696">
    <property type="entry name" value="Rhs_assc_core"/>
    <property type="match status" value="1"/>
</dbReference>
<dbReference type="InterPro" id="IPR050708">
    <property type="entry name" value="T6SS_VgrG/RHS"/>
</dbReference>
<protein>
    <recommendedName>
        <fullName evidence="3">Teneurin-like YD-shell domain-containing protein</fullName>
    </recommendedName>
</protein>
<accession>A0A919U111</accession>
<evidence type="ECO:0000259" key="3">
    <source>
        <dbReference type="Pfam" id="PF25023"/>
    </source>
</evidence>
<name>A0A919U111_9CELL</name>
<gene>
    <name evidence="4" type="ORF">Cch01nite_07860</name>
</gene>